<dbReference type="AlphaFoldDB" id="A0A3G6RS49"/>
<reference evidence="2 5" key="2">
    <citation type="submission" date="2018-11" db="EMBL/GenBank/DDBJ databases">
        <title>Proposal to divide the Flavobacteriaceae and reorganize its genera based on Amino Acid Identity values calculated from whole genome sequences.</title>
        <authorList>
            <person name="Nicholson A.C."/>
            <person name="Gulvik C.A."/>
            <person name="Whitney A.M."/>
            <person name="Humrighouse B.W."/>
            <person name="Bell M."/>
            <person name="Holmes B."/>
            <person name="Steigerwalt A.G."/>
            <person name="Villarma A."/>
            <person name="Sheth M."/>
            <person name="Batra D."/>
            <person name="Pryor J."/>
            <person name="Bernardet J.-F."/>
            <person name="Hugo C."/>
            <person name="Kampfer P."/>
            <person name="Newman J."/>
            <person name="McQuiston J.R."/>
        </authorList>
    </citation>
    <scope>NUCLEOTIDE SEQUENCE [LARGE SCALE GENOMIC DNA]</scope>
    <source>
        <strain evidence="2 5">KC_1864</strain>
    </source>
</reference>
<evidence type="ECO:0000313" key="3">
    <source>
        <dbReference type="EMBL" id="PNW14387.1"/>
    </source>
</evidence>
<evidence type="ECO:0000256" key="1">
    <source>
        <dbReference type="SAM" id="Phobius"/>
    </source>
</evidence>
<feature type="transmembrane region" description="Helical" evidence="1">
    <location>
        <begin position="45"/>
        <end position="69"/>
    </location>
</feature>
<dbReference type="Proteomes" id="UP000236262">
    <property type="component" value="Unassembled WGS sequence"/>
</dbReference>
<feature type="transmembrane region" description="Helical" evidence="1">
    <location>
        <begin position="21"/>
        <end position="39"/>
    </location>
</feature>
<proteinExistence type="predicted"/>
<accession>A0A3G6RS49</accession>
<keyword evidence="1" id="KW-0472">Membrane</keyword>
<dbReference type="KEGG" id="clac:EG342_21305"/>
<keyword evidence="1" id="KW-1133">Transmembrane helix</keyword>
<reference evidence="3 4" key="1">
    <citation type="submission" date="2018-01" db="EMBL/GenBank/DDBJ databases">
        <title>Draft genome sequences of Chryseobacterium lactis NCTC11390, Chryseobacterium oncorhynchi 701B-08, and Chryseobacterium viscerum 687B-08.</title>
        <authorList>
            <person name="Jeong J.-J."/>
            <person name="Lee Y.J."/>
            <person name="Park B."/>
            <person name="Choi I.-G."/>
            <person name="Kim K.D."/>
        </authorList>
    </citation>
    <scope>NUCLEOTIDE SEQUENCE [LARGE SCALE GENOMIC DNA]</scope>
    <source>
        <strain evidence="3 4">NCTC11390</strain>
    </source>
</reference>
<keyword evidence="1" id="KW-0812">Transmembrane</keyword>
<gene>
    <name evidence="3" type="ORF">C1637_05335</name>
    <name evidence="2" type="ORF">EG342_21305</name>
</gene>
<sequence length="73" mass="8089">MNIYIIKKGFSPFEGGMNFSLLLMISNIFIIPAIATFFNDLRSKFIILVLNVLGTVIAVLGAFLAFLMVTIQC</sequence>
<keyword evidence="5" id="KW-1185">Reference proteome</keyword>
<evidence type="ECO:0000313" key="4">
    <source>
        <dbReference type="Proteomes" id="UP000236262"/>
    </source>
</evidence>
<organism evidence="3 4">
    <name type="scientific">Chryseobacterium lactis</name>
    <dbReference type="NCBI Taxonomy" id="1241981"/>
    <lineage>
        <taxon>Bacteria</taxon>
        <taxon>Pseudomonadati</taxon>
        <taxon>Bacteroidota</taxon>
        <taxon>Flavobacteriia</taxon>
        <taxon>Flavobacteriales</taxon>
        <taxon>Weeksellaceae</taxon>
        <taxon>Chryseobacterium group</taxon>
        <taxon>Chryseobacterium</taxon>
    </lineage>
</organism>
<evidence type="ECO:0000313" key="5">
    <source>
        <dbReference type="Proteomes" id="UP000279972"/>
    </source>
</evidence>
<name>A0A3G6RS49_CHRLC</name>
<dbReference type="EMBL" id="CP033924">
    <property type="protein sequence ID" value="AZA84268.1"/>
    <property type="molecule type" value="Genomic_DNA"/>
</dbReference>
<evidence type="ECO:0000313" key="2">
    <source>
        <dbReference type="EMBL" id="AZA84268.1"/>
    </source>
</evidence>
<dbReference type="EMBL" id="PPEH01000002">
    <property type="protein sequence ID" value="PNW14387.1"/>
    <property type="molecule type" value="Genomic_DNA"/>
</dbReference>
<dbReference type="Proteomes" id="UP000279972">
    <property type="component" value="Chromosome"/>
</dbReference>
<protein>
    <submittedName>
        <fullName evidence="3">Uncharacterized protein</fullName>
    </submittedName>
</protein>
<dbReference type="RefSeq" id="WP_103289557.1">
    <property type="nucleotide sequence ID" value="NZ_CP033924.1"/>
</dbReference>